<protein>
    <submittedName>
        <fullName evidence="1">Uncharacterized protein</fullName>
    </submittedName>
</protein>
<proteinExistence type="predicted"/>
<comment type="caution">
    <text evidence="1">The sequence shown here is derived from an EMBL/GenBank/DDBJ whole genome shotgun (WGS) entry which is preliminary data.</text>
</comment>
<organism evidence="1 2">
    <name type="scientific">Phaseolus coccineus</name>
    <name type="common">Scarlet runner bean</name>
    <name type="synonym">Phaseolus multiflorus</name>
    <dbReference type="NCBI Taxonomy" id="3886"/>
    <lineage>
        <taxon>Eukaryota</taxon>
        <taxon>Viridiplantae</taxon>
        <taxon>Streptophyta</taxon>
        <taxon>Embryophyta</taxon>
        <taxon>Tracheophyta</taxon>
        <taxon>Spermatophyta</taxon>
        <taxon>Magnoliopsida</taxon>
        <taxon>eudicotyledons</taxon>
        <taxon>Gunneridae</taxon>
        <taxon>Pentapetalae</taxon>
        <taxon>rosids</taxon>
        <taxon>fabids</taxon>
        <taxon>Fabales</taxon>
        <taxon>Fabaceae</taxon>
        <taxon>Papilionoideae</taxon>
        <taxon>50 kb inversion clade</taxon>
        <taxon>NPAAA clade</taxon>
        <taxon>indigoferoid/millettioid clade</taxon>
        <taxon>Phaseoleae</taxon>
        <taxon>Phaseolus</taxon>
    </lineage>
</organism>
<gene>
    <name evidence="1" type="ORF">VNO80_15494</name>
</gene>
<accession>A0AAN9R2D0</accession>
<sequence length="86" mass="10235">MLSPKNHRIDLTLYIYFFEVFNGEVSTCLKNEHFCLNPYCYISYHFIAASLYFLWQEQLTVLCCFVSLTVMFQKMTGIRFSLVHES</sequence>
<evidence type="ECO:0000313" key="2">
    <source>
        <dbReference type="Proteomes" id="UP001374584"/>
    </source>
</evidence>
<dbReference type="EMBL" id="JAYMYR010000006">
    <property type="protein sequence ID" value="KAK7356226.1"/>
    <property type="molecule type" value="Genomic_DNA"/>
</dbReference>
<dbReference type="AlphaFoldDB" id="A0AAN9R2D0"/>
<name>A0AAN9R2D0_PHACN</name>
<keyword evidence="2" id="KW-1185">Reference proteome</keyword>
<dbReference type="Proteomes" id="UP001374584">
    <property type="component" value="Unassembled WGS sequence"/>
</dbReference>
<evidence type="ECO:0000313" key="1">
    <source>
        <dbReference type="EMBL" id="KAK7356226.1"/>
    </source>
</evidence>
<reference evidence="1 2" key="1">
    <citation type="submission" date="2024-01" db="EMBL/GenBank/DDBJ databases">
        <title>The genomes of 5 underutilized Papilionoideae crops provide insights into root nodulation and disease resistanc.</title>
        <authorList>
            <person name="Jiang F."/>
        </authorList>
    </citation>
    <scope>NUCLEOTIDE SEQUENCE [LARGE SCALE GENOMIC DNA]</scope>
    <source>
        <strain evidence="1">JINMINGXINNONG_FW02</strain>
        <tissue evidence="1">Leaves</tissue>
    </source>
</reference>